<keyword evidence="1" id="KW-1133">Transmembrane helix</keyword>
<dbReference type="RefSeq" id="WP_379072368.1">
    <property type="nucleotide sequence ID" value="NZ_JBHTIT010000002.1"/>
</dbReference>
<accession>A0ABW3HJP7</accession>
<evidence type="ECO:0000256" key="1">
    <source>
        <dbReference type="SAM" id="Phobius"/>
    </source>
</evidence>
<feature type="transmembrane region" description="Helical" evidence="1">
    <location>
        <begin position="6"/>
        <end position="29"/>
    </location>
</feature>
<keyword evidence="1" id="KW-0472">Membrane</keyword>
<sequence>MSYDFFLLYLTAFIGFGLILGFIVLFLAYKNRIALRSLLAPIRIRRSHSLVKSIPLRGPSAPSSKA</sequence>
<evidence type="ECO:0000313" key="2">
    <source>
        <dbReference type="EMBL" id="MFD0950999.1"/>
    </source>
</evidence>
<evidence type="ECO:0000313" key="3">
    <source>
        <dbReference type="Proteomes" id="UP001597044"/>
    </source>
</evidence>
<comment type="caution">
    <text evidence="2">The sequence shown here is derived from an EMBL/GenBank/DDBJ whole genome shotgun (WGS) entry which is preliminary data.</text>
</comment>
<dbReference type="Proteomes" id="UP001597044">
    <property type="component" value="Unassembled WGS sequence"/>
</dbReference>
<reference evidence="3" key="1">
    <citation type="journal article" date="2019" name="Int. J. Syst. Evol. Microbiol.">
        <title>The Global Catalogue of Microorganisms (GCM) 10K type strain sequencing project: providing services to taxonomists for standard genome sequencing and annotation.</title>
        <authorList>
            <consortium name="The Broad Institute Genomics Platform"/>
            <consortium name="The Broad Institute Genome Sequencing Center for Infectious Disease"/>
            <person name="Wu L."/>
            <person name="Ma J."/>
        </authorList>
    </citation>
    <scope>NUCLEOTIDE SEQUENCE [LARGE SCALE GENOMIC DNA]</scope>
    <source>
        <strain evidence="3">CCUG 63419</strain>
    </source>
</reference>
<evidence type="ECO:0008006" key="4">
    <source>
        <dbReference type="Google" id="ProtNLM"/>
    </source>
</evidence>
<gene>
    <name evidence="2" type="ORF">ACFQ0F_11505</name>
</gene>
<protein>
    <recommendedName>
        <fullName evidence="4">Cellulose biosynthesis protein BcsF</fullName>
    </recommendedName>
</protein>
<keyword evidence="3" id="KW-1185">Reference proteome</keyword>
<dbReference type="EMBL" id="JBHTIT010000002">
    <property type="protein sequence ID" value="MFD0950999.1"/>
    <property type="molecule type" value="Genomic_DNA"/>
</dbReference>
<keyword evidence="1" id="KW-0812">Transmembrane</keyword>
<proteinExistence type="predicted"/>
<organism evidence="2 3">
    <name type="scientific">Paraperlucidibaca wandonensis</name>
    <dbReference type="NCBI Taxonomy" id="1268273"/>
    <lineage>
        <taxon>Bacteria</taxon>
        <taxon>Pseudomonadati</taxon>
        <taxon>Pseudomonadota</taxon>
        <taxon>Gammaproteobacteria</taxon>
        <taxon>Moraxellales</taxon>
        <taxon>Moraxellaceae</taxon>
        <taxon>Paraperlucidibaca</taxon>
    </lineage>
</organism>
<name>A0ABW3HJP7_9GAMM</name>